<reference evidence="2 3" key="1">
    <citation type="submission" date="2021-01" db="EMBL/GenBank/DDBJ databases">
        <title>Chromosome-level genome assembly of a human fungal pathogen reveals clustering of transcriptionally co-regulated genes.</title>
        <authorList>
            <person name="Voorhies M."/>
            <person name="Cohen S."/>
            <person name="Shea T.P."/>
            <person name="Petrus S."/>
            <person name="Munoz J.F."/>
            <person name="Poplawski S."/>
            <person name="Goldman W.E."/>
            <person name="Michael T."/>
            <person name="Cuomo C.A."/>
            <person name="Sil A."/>
            <person name="Beyhan S."/>
        </authorList>
    </citation>
    <scope>NUCLEOTIDE SEQUENCE [LARGE SCALE GENOMIC DNA]</scope>
    <source>
        <strain evidence="2 3">G184AR</strain>
    </source>
</reference>
<dbReference type="AlphaFoldDB" id="A0A8H8D7E1"/>
<evidence type="ECO:0000259" key="1">
    <source>
        <dbReference type="Pfam" id="PF01636"/>
    </source>
</evidence>
<comment type="caution">
    <text evidence="2">The sequence shown here is derived from an EMBL/GenBank/DDBJ whole genome shotgun (WGS) entry which is preliminary data.</text>
</comment>
<dbReference type="SUPFAM" id="SSF56112">
    <property type="entry name" value="Protein kinase-like (PK-like)"/>
    <property type="match status" value="1"/>
</dbReference>
<dbReference type="EMBL" id="JAEVHI010000001">
    <property type="protein sequence ID" value="KAG5302448.1"/>
    <property type="molecule type" value="Genomic_DNA"/>
</dbReference>
<dbReference type="Gene3D" id="3.90.1200.10">
    <property type="match status" value="1"/>
</dbReference>
<dbReference type="VEuPathDB" id="FungiDB:I7I52_00098"/>
<dbReference type="InterPro" id="IPR011009">
    <property type="entry name" value="Kinase-like_dom_sf"/>
</dbReference>
<protein>
    <submittedName>
        <fullName evidence="2">PKc-like superfamily domain-containing protein</fullName>
    </submittedName>
</protein>
<dbReference type="PANTHER" id="PTHR21310">
    <property type="entry name" value="AMINOGLYCOSIDE PHOSPHOTRANSFERASE-RELATED-RELATED"/>
    <property type="match status" value="1"/>
</dbReference>
<dbReference type="Pfam" id="PF01636">
    <property type="entry name" value="APH"/>
    <property type="match status" value="1"/>
</dbReference>
<accession>A0A8H8D7E1</accession>
<dbReference type="InterPro" id="IPR002575">
    <property type="entry name" value="Aminoglycoside_PTrfase"/>
</dbReference>
<evidence type="ECO:0000313" key="2">
    <source>
        <dbReference type="EMBL" id="KAG5302448.1"/>
    </source>
</evidence>
<evidence type="ECO:0000313" key="3">
    <source>
        <dbReference type="Proteomes" id="UP000670092"/>
    </source>
</evidence>
<dbReference type="InterPro" id="IPR016259">
    <property type="entry name" value="Hygromycin-B_Kinase"/>
</dbReference>
<gene>
    <name evidence="2" type="ORF">I7I52_00098</name>
</gene>
<dbReference type="PANTHER" id="PTHR21310:SF48">
    <property type="entry name" value="AMINOGLYCOSIDE PHOSPHOTRANSFERASE DOMAIN-CONTAINING PROTEIN"/>
    <property type="match status" value="1"/>
</dbReference>
<dbReference type="OrthoDB" id="8300194at2759"/>
<dbReference type="InterPro" id="IPR051678">
    <property type="entry name" value="AGP_Transferase"/>
</dbReference>
<dbReference type="PIRSF" id="PIRSF000707">
    <property type="entry name" value="Hygromycin-B_kinase"/>
    <property type="match status" value="1"/>
</dbReference>
<organism evidence="2 3">
    <name type="scientific">Ajellomyces capsulatus</name>
    <name type="common">Darling's disease fungus</name>
    <name type="synonym">Histoplasma capsulatum</name>
    <dbReference type="NCBI Taxonomy" id="5037"/>
    <lineage>
        <taxon>Eukaryota</taxon>
        <taxon>Fungi</taxon>
        <taxon>Dikarya</taxon>
        <taxon>Ascomycota</taxon>
        <taxon>Pezizomycotina</taxon>
        <taxon>Eurotiomycetes</taxon>
        <taxon>Eurotiomycetidae</taxon>
        <taxon>Onygenales</taxon>
        <taxon>Ajellomycetaceae</taxon>
        <taxon>Histoplasma</taxon>
    </lineage>
</organism>
<dbReference type="Proteomes" id="UP000670092">
    <property type="component" value="Unassembled WGS sequence"/>
</dbReference>
<sequence>MATFQLENQCPTCDWSDSKRKTCRYTSHVKLFYGADTRGVWSLGSDVVLKERPNIGSQDEMANIQFVKENTQIPIPSVIKEWTDDNDRHFVLMERIKGQTLEDAWPTLSSSDKERIADQVAKCLVQLRSLQSPQMQSLNHRPLYSGWLFLREPLTPHGPFTSETEFWDYLSLKLTKLPKEALARLRTRLPPSAPYTFTHGDLTFCNIIVKDGNLAGILDWEDAGYFPVWWEYVAATIGLGEGDAEWKALLRGKLGYDCLEAKNFWRDFYSLHFYPDLDEAGQQLLETLLEDSK</sequence>
<feature type="domain" description="Aminoglycoside phosphotransferase" evidence="1">
    <location>
        <begin position="58"/>
        <end position="237"/>
    </location>
</feature>
<proteinExistence type="predicted"/>
<name>A0A8H8D7E1_AJECA</name>
<dbReference type="CDD" id="cd05120">
    <property type="entry name" value="APH_ChoK_like"/>
    <property type="match status" value="1"/>
</dbReference>